<dbReference type="InterPro" id="IPR036390">
    <property type="entry name" value="WH_DNA-bd_sf"/>
</dbReference>
<dbReference type="Gene3D" id="1.10.10.10">
    <property type="entry name" value="Winged helix-like DNA-binding domain superfamily/Winged helix DNA-binding domain"/>
    <property type="match status" value="1"/>
</dbReference>
<dbReference type="PROSITE" id="PS51078">
    <property type="entry name" value="ICLR_ED"/>
    <property type="match status" value="1"/>
</dbReference>
<comment type="caution">
    <text evidence="6">The sequence shown here is derived from an EMBL/GenBank/DDBJ whole genome shotgun (WGS) entry which is preliminary data.</text>
</comment>
<dbReference type="InterPro" id="IPR050707">
    <property type="entry name" value="HTH_MetabolicPath_Reg"/>
</dbReference>
<dbReference type="PROSITE" id="PS51077">
    <property type="entry name" value="HTH_ICLR"/>
    <property type="match status" value="1"/>
</dbReference>
<dbReference type="InterPro" id="IPR036388">
    <property type="entry name" value="WH-like_DNA-bd_sf"/>
</dbReference>
<reference evidence="6 7" key="1">
    <citation type="journal article" date="2014" name="BMC Genomics">
        <title>Comparison of environmental and isolate Sulfobacillus genomes reveals diverse carbon, sulfur, nitrogen, and hydrogen metabolisms.</title>
        <authorList>
            <person name="Justice N.B."/>
            <person name="Norman A."/>
            <person name="Brown C.T."/>
            <person name="Singh A."/>
            <person name="Thomas B.C."/>
            <person name="Banfield J.F."/>
        </authorList>
    </citation>
    <scope>NUCLEOTIDE SEQUENCE [LARGE SCALE GENOMIC DNA]</scope>
    <source>
        <strain evidence="6">AMDSBA4</strain>
    </source>
</reference>
<name>A0A2T2XJQ1_9FIRM</name>
<keyword evidence="2" id="KW-0238">DNA-binding</keyword>
<dbReference type="Proteomes" id="UP000242972">
    <property type="component" value="Unassembled WGS sequence"/>
</dbReference>
<evidence type="ECO:0000313" key="6">
    <source>
        <dbReference type="EMBL" id="PSR34721.1"/>
    </source>
</evidence>
<gene>
    <name evidence="6" type="ORF">C7B46_04610</name>
</gene>
<feature type="domain" description="HTH iclR-type" evidence="4">
    <location>
        <begin position="1"/>
        <end position="60"/>
    </location>
</feature>
<dbReference type="Gene3D" id="3.30.450.40">
    <property type="match status" value="1"/>
</dbReference>
<dbReference type="SUPFAM" id="SSF46785">
    <property type="entry name" value="Winged helix' DNA-binding domain"/>
    <property type="match status" value="1"/>
</dbReference>
<dbReference type="PANTHER" id="PTHR30136:SF35">
    <property type="entry name" value="HTH-TYPE TRANSCRIPTIONAL REGULATOR RV1719"/>
    <property type="match status" value="1"/>
</dbReference>
<evidence type="ECO:0000256" key="1">
    <source>
        <dbReference type="ARBA" id="ARBA00023015"/>
    </source>
</evidence>
<dbReference type="InterPro" id="IPR014757">
    <property type="entry name" value="Tscrpt_reg_IclR_C"/>
</dbReference>
<dbReference type="SUPFAM" id="SSF55781">
    <property type="entry name" value="GAF domain-like"/>
    <property type="match status" value="1"/>
</dbReference>
<feature type="domain" description="IclR-ED" evidence="5">
    <location>
        <begin position="61"/>
        <end position="244"/>
    </location>
</feature>
<evidence type="ECO:0000259" key="4">
    <source>
        <dbReference type="PROSITE" id="PS51077"/>
    </source>
</evidence>
<sequence>MKTYQKMLMLVELIAQAGALSPKELQSRIDVPRSTLQALLKTLADRHWLIRGTDGYRLGPQLGGIGGAYLASVDVRTIALPHLRRLADRWNKTVHLGVMASDDNAVVYIDKVAKGPLPLHSEIGKTVPLHSTALGKLLVALSPLDVQHRIIQRLELTPITPNTITQRDDFLTVIRRVAETQIAWDAEENEMGITCIAAPIRDFQGRVIAAVSVSGVSESMLAQSAQMVEDLKNCSGAISWELGWMTPHNKLEEGHV</sequence>
<dbReference type="EMBL" id="PXYW01000007">
    <property type="protein sequence ID" value="PSR34721.1"/>
    <property type="molecule type" value="Genomic_DNA"/>
</dbReference>
<evidence type="ECO:0000256" key="2">
    <source>
        <dbReference type="ARBA" id="ARBA00023125"/>
    </source>
</evidence>
<dbReference type="SMART" id="SM00346">
    <property type="entry name" value="HTH_ICLR"/>
    <property type="match status" value="1"/>
</dbReference>
<dbReference type="GO" id="GO:0003700">
    <property type="term" value="F:DNA-binding transcription factor activity"/>
    <property type="evidence" value="ECO:0007669"/>
    <property type="project" value="TreeGrafter"/>
</dbReference>
<protein>
    <recommendedName>
        <fullName evidence="8">IclR family transcriptional regulator</fullName>
    </recommendedName>
</protein>
<evidence type="ECO:0000259" key="5">
    <source>
        <dbReference type="PROSITE" id="PS51078"/>
    </source>
</evidence>
<dbReference type="PANTHER" id="PTHR30136">
    <property type="entry name" value="HELIX-TURN-HELIX TRANSCRIPTIONAL REGULATOR, ICLR FAMILY"/>
    <property type="match status" value="1"/>
</dbReference>
<dbReference type="Pfam" id="PF09339">
    <property type="entry name" value="HTH_IclR"/>
    <property type="match status" value="1"/>
</dbReference>
<evidence type="ECO:0000256" key="3">
    <source>
        <dbReference type="ARBA" id="ARBA00023163"/>
    </source>
</evidence>
<dbReference type="GO" id="GO:0045892">
    <property type="term" value="P:negative regulation of DNA-templated transcription"/>
    <property type="evidence" value="ECO:0007669"/>
    <property type="project" value="TreeGrafter"/>
</dbReference>
<keyword evidence="1" id="KW-0805">Transcription regulation</keyword>
<dbReference type="AlphaFoldDB" id="A0A2T2XJQ1"/>
<dbReference type="GO" id="GO:0003677">
    <property type="term" value="F:DNA binding"/>
    <property type="evidence" value="ECO:0007669"/>
    <property type="project" value="UniProtKB-KW"/>
</dbReference>
<dbReference type="InterPro" id="IPR005471">
    <property type="entry name" value="Tscrpt_reg_IclR_N"/>
</dbReference>
<keyword evidence="3" id="KW-0804">Transcription</keyword>
<accession>A0A2T2XJQ1</accession>
<organism evidence="6 7">
    <name type="scientific">Sulfobacillus benefaciens</name>
    <dbReference type="NCBI Taxonomy" id="453960"/>
    <lineage>
        <taxon>Bacteria</taxon>
        <taxon>Bacillati</taxon>
        <taxon>Bacillota</taxon>
        <taxon>Clostridia</taxon>
        <taxon>Eubacteriales</taxon>
        <taxon>Clostridiales Family XVII. Incertae Sedis</taxon>
        <taxon>Sulfobacillus</taxon>
    </lineage>
</organism>
<dbReference type="Pfam" id="PF01614">
    <property type="entry name" value="IclR_C"/>
    <property type="match status" value="1"/>
</dbReference>
<evidence type="ECO:0000313" key="7">
    <source>
        <dbReference type="Proteomes" id="UP000242972"/>
    </source>
</evidence>
<evidence type="ECO:0008006" key="8">
    <source>
        <dbReference type="Google" id="ProtNLM"/>
    </source>
</evidence>
<dbReference type="InterPro" id="IPR029016">
    <property type="entry name" value="GAF-like_dom_sf"/>
</dbReference>
<proteinExistence type="predicted"/>